<dbReference type="SUPFAM" id="SSF75632">
    <property type="entry name" value="Cullin homology domain"/>
    <property type="match status" value="1"/>
</dbReference>
<dbReference type="GeneID" id="30034010"/>
<dbReference type="Gene3D" id="4.10.1030.10">
    <property type="entry name" value="Ring Box Chain A, domain 5"/>
    <property type="match status" value="1"/>
</dbReference>
<dbReference type="Gene3D" id="1.10.10.10">
    <property type="entry name" value="Winged helix-like DNA-binding domain superfamily/Winged helix DNA-binding domain"/>
    <property type="match status" value="2"/>
</dbReference>
<dbReference type="Pfam" id="PF00888">
    <property type="entry name" value="Cullin"/>
    <property type="match status" value="1"/>
</dbReference>
<dbReference type="SMART" id="SM00884">
    <property type="entry name" value="Cullin_Nedd8"/>
    <property type="match status" value="1"/>
</dbReference>
<dbReference type="Pfam" id="PF26557">
    <property type="entry name" value="Cullin_AB"/>
    <property type="match status" value="1"/>
</dbReference>
<dbReference type="OrthoDB" id="27073at2759"/>
<dbReference type="AlphaFoldDB" id="A0A167EW71"/>
<keyword evidence="4" id="KW-0833">Ubl conjugation pathway</keyword>
<gene>
    <name evidence="9" type="primary">CDC53</name>
    <name evidence="9" type="ORF">AWJ20_2132</name>
</gene>
<dbReference type="Gene3D" id="1.20.1310.10">
    <property type="entry name" value="Cullin Repeats"/>
    <property type="match status" value="3"/>
</dbReference>
<comment type="pathway">
    <text evidence="1">Protein modification; protein ubiquitination.</text>
</comment>
<organism evidence="9 10">
    <name type="scientific">Sugiyamaella lignohabitans</name>
    <dbReference type="NCBI Taxonomy" id="796027"/>
    <lineage>
        <taxon>Eukaryota</taxon>
        <taxon>Fungi</taxon>
        <taxon>Dikarya</taxon>
        <taxon>Ascomycota</taxon>
        <taxon>Saccharomycotina</taxon>
        <taxon>Dipodascomycetes</taxon>
        <taxon>Dipodascales</taxon>
        <taxon>Trichomonascaceae</taxon>
        <taxon>Sugiyamaella</taxon>
    </lineage>
</organism>
<dbReference type="InterPro" id="IPR059120">
    <property type="entry name" value="Cullin-like_AB"/>
</dbReference>
<dbReference type="SUPFAM" id="SSF46785">
    <property type="entry name" value="Winged helix' DNA-binding domain"/>
    <property type="match status" value="1"/>
</dbReference>
<dbReference type="SUPFAM" id="SSF74788">
    <property type="entry name" value="Cullin repeat-like"/>
    <property type="match status" value="1"/>
</dbReference>
<evidence type="ECO:0000313" key="10">
    <source>
        <dbReference type="Proteomes" id="UP000189580"/>
    </source>
</evidence>
<dbReference type="InterPro" id="IPR016158">
    <property type="entry name" value="Cullin_homology"/>
</dbReference>
<keyword evidence="10" id="KW-1185">Reference proteome</keyword>
<dbReference type="Proteomes" id="UP000189580">
    <property type="component" value="Chromosome b"/>
</dbReference>
<dbReference type="RefSeq" id="XP_018737012.1">
    <property type="nucleotide sequence ID" value="XM_018879060.1"/>
</dbReference>
<reference evidence="9 10" key="1">
    <citation type="submission" date="2016-02" db="EMBL/GenBank/DDBJ databases">
        <title>Complete genome sequence and transcriptome regulation of the pentose utilising yeast Sugiyamaella lignohabitans.</title>
        <authorList>
            <person name="Bellasio M."/>
            <person name="Peymann A."/>
            <person name="Valli M."/>
            <person name="Sipitzky M."/>
            <person name="Graf A."/>
            <person name="Sauer M."/>
            <person name="Marx H."/>
            <person name="Mattanovich D."/>
        </authorList>
    </citation>
    <scope>NUCLEOTIDE SEQUENCE [LARGE SCALE GENOMIC DNA]</scope>
    <source>
        <strain evidence="9 10">CBS 10342</strain>
    </source>
</reference>
<accession>A0A167EW71</accession>
<evidence type="ECO:0000259" key="8">
    <source>
        <dbReference type="PROSITE" id="PS50069"/>
    </source>
</evidence>
<dbReference type="GO" id="GO:0043224">
    <property type="term" value="C:nuclear SCF ubiquitin ligase complex"/>
    <property type="evidence" value="ECO:0007669"/>
    <property type="project" value="EnsemblFungi"/>
</dbReference>
<evidence type="ECO:0000256" key="4">
    <source>
        <dbReference type="ARBA" id="ARBA00022786"/>
    </source>
</evidence>
<dbReference type="InterPro" id="IPR019559">
    <property type="entry name" value="Cullin_neddylation_domain"/>
</dbReference>
<comment type="similarity">
    <text evidence="2 6 7">Belongs to the cullin family.</text>
</comment>
<evidence type="ECO:0000256" key="3">
    <source>
        <dbReference type="ARBA" id="ARBA00022499"/>
    </source>
</evidence>
<dbReference type="FunFam" id="1.20.1310.10:FF:000019">
    <property type="entry name" value="Cullin 1"/>
    <property type="match status" value="1"/>
</dbReference>
<dbReference type="PROSITE" id="PS50069">
    <property type="entry name" value="CULLIN_2"/>
    <property type="match status" value="1"/>
</dbReference>
<evidence type="ECO:0000313" key="9">
    <source>
        <dbReference type="EMBL" id="ANB14535.1"/>
    </source>
</evidence>
<dbReference type="InterPro" id="IPR036388">
    <property type="entry name" value="WH-like_DNA-bd_sf"/>
</dbReference>
<keyword evidence="5" id="KW-0832">Ubl conjugation</keyword>
<dbReference type="GO" id="GO:0031625">
    <property type="term" value="F:ubiquitin protein ligase binding"/>
    <property type="evidence" value="ECO:0007669"/>
    <property type="project" value="InterPro"/>
</dbReference>
<dbReference type="InterPro" id="IPR036390">
    <property type="entry name" value="WH_DNA-bd_sf"/>
</dbReference>
<dbReference type="EMBL" id="CP014503">
    <property type="protein sequence ID" value="ANB14535.1"/>
    <property type="molecule type" value="Genomic_DNA"/>
</dbReference>
<dbReference type="PANTHER" id="PTHR11932">
    <property type="entry name" value="CULLIN"/>
    <property type="match status" value="1"/>
</dbReference>
<dbReference type="GO" id="GO:0031146">
    <property type="term" value="P:SCF-dependent proteasomal ubiquitin-dependent protein catabolic process"/>
    <property type="evidence" value="ECO:0007669"/>
    <property type="project" value="EnsemblFungi"/>
</dbReference>
<dbReference type="FunFam" id="1.20.1310.10:FF:000011">
    <property type="entry name" value="Cullin 1"/>
    <property type="match status" value="1"/>
</dbReference>
<dbReference type="FunFam" id="1.10.10.10:FF:000014">
    <property type="entry name" value="Cullin 1"/>
    <property type="match status" value="1"/>
</dbReference>
<name>A0A167EW71_9ASCO</name>
<evidence type="ECO:0000256" key="2">
    <source>
        <dbReference type="ARBA" id="ARBA00006019"/>
    </source>
</evidence>
<evidence type="ECO:0000256" key="1">
    <source>
        <dbReference type="ARBA" id="ARBA00004906"/>
    </source>
</evidence>
<dbReference type="InterPro" id="IPR036317">
    <property type="entry name" value="Cullin_homology_sf"/>
</dbReference>
<evidence type="ECO:0000256" key="5">
    <source>
        <dbReference type="ARBA" id="ARBA00022843"/>
    </source>
</evidence>
<evidence type="ECO:0000256" key="6">
    <source>
        <dbReference type="PROSITE-ProRule" id="PRU00330"/>
    </source>
</evidence>
<dbReference type="InterPro" id="IPR001373">
    <property type="entry name" value="Cullin_N"/>
</dbReference>
<keyword evidence="3" id="KW-1017">Isopeptide bond</keyword>
<proteinExistence type="inferred from homology"/>
<dbReference type="InterPro" id="IPR045093">
    <property type="entry name" value="Cullin"/>
</dbReference>
<sequence length="593" mass="68585">MIERQRNGEDIPSSSLKQIILSFVSLGLDEQNTKRINLTVYQDFFETAFLENTRTYYTNESKEFLAHNSVVEYVKKANNRLNEEYQRVKMYLHQYTEERLMSTCDQVLISDHAAAIQNEFQVLLGDDRQEDFHTMYKLLSRVEGGLVPIQQALQAHVEKQGMEAVQKLQSQTTGGPVDPKAYVDSLLVVHMKYSALVSESFENNKDLVRALDNGCRAFINNNIIAKPTQQLDKDSKTPELLAKYADSLLKKSSKNTGEADIDASLNGIMRIFQYLDEKDAFEKFYSRLLSKRLVNNSSTSEDAETSMVAKLKEACGYEYTNKLQRMFQDMKTSADLQNQFKNTLEKKDVDFTAYVLAQSIWPLPDLKPTFELPKQLVGTFDRFQNFYGTKHSGRKLMWLWNFCKGEIRANYPKTSKTGYTFQVSVFQIAILLPFNDADTLSFQQLKEITGLSKEYLANSLHFLLKAKVLLQNPENTEISDESNSFSYNPNFKSKKVRINLNLPLKTEQKQDTEDTQKKIQDDRHLFLQAIIVRIMKARKELTHVNLVQETLEQSRRFKPRVPDIKKTIDTLIEREYLQRVVKANNTTSYQYLA</sequence>
<protein>
    <submittedName>
        <fullName evidence="9">Cullin CDC53</fullName>
    </submittedName>
</protein>
<feature type="domain" description="Cullin family profile" evidence="8">
    <location>
        <begin position="236"/>
        <end position="464"/>
    </location>
</feature>
<dbReference type="Pfam" id="PF10557">
    <property type="entry name" value="Cullin_Nedd8"/>
    <property type="match status" value="1"/>
</dbReference>
<dbReference type="SMART" id="SM00182">
    <property type="entry name" value="CULLIN"/>
    <property type="match status" value="1"/>
</dbReference>
<evidence type="ECO:0000256" key="7">
    <source>
        <dbReference type="RuleBase" id="RU003829"/>
    </source>
</evidence>
<dbReference type="FunFam" id="1.20.1310.10:FF:000012">
    <property type="entry name" value="Cullin 2"/>
    <property type="match status" value="1"/>
</dbReference>
<dbReference type="InterPro" id="IPR016159">
    <property type="entry name" value="Cullin_repeat-like_dom_sf"/>
</dbReference>
<dbReference type="KEGG" id="slb:AWJ20_2132"/>